<organism evidence="1 2">
    <name type="scientific">Gluconacetobacter sacchari DSM 12717</name>
    <dbReference type="NCBI Taxonomy" id="1307940"/>
    <lineage>
        <taxon>Bacteria</taxon>
        <taxon>Pseudomonadati</taxon>
        <taxon>Pseudomonadota</taxon>
        <taxon>Alphaproteobacteria</taxon>
        <taxon>Acetobacterales</taxon>
        <taxon>Acetobacteraceae</taxon>
        <taxon>Gluconacetobacter</taxon>
    </lineage>
</organism>
<dbReference type="EMBL" id="BAQP01000255">
    <property type="protein sequence ID" value="GBQ28291.1"/>
    <property type="molecule type" value="Genomic_DNA"/>
</dbReference>
<keyword evidence="2" id="KW-1185">Reference proteome</keyword>
<protein>
    <submittedName>
        <fullName evidence="1">Uncharacterized protein</fullName>
    </submittedName>
</protein>
<evidence type="ECO:0000313" key="1">
    <source>
        <dbReference type="EMBL" id="GBQ28291.1"/>
    </source>
</evidence>
<evidence type="ECO:0000313" key="2">
    <source>
        <dbReference type="Proteomes" id="UP001060895"/>
    </source>
</evidence>
<comment type="caution">
    <text evidence="1">The sequence shown here is derived from an EMBL/GenBank/DDBJ whole genome shotgun (WGS) entry which is preliminary data.</text>
</comment>
<sequence length="77" mass="8583">MRNCSAHAAQSVSFSTKEIVDAARNFMPPELQDVMNVKDEKELRNCFTLVCTAMMAQIEEGNAEAMKDAISTIKRTN</sequence>
<accession>A0ABQ0PD03</accession>
<name>A0ABQ0PD03_9PROT</name>
<reference evidence="1" key="1">
    <citation type="submission" date="2013-04" db="EMBL/GenBank/DDBJ databases">
        <title>The genome sequencing project of 58 acetic acid bacteria.</title>
        <authorList>
            <person name="Okamoto-Kainuma A."/>
            <person name="Ishikawa M."/>
            <person name="Umino S."/>
            <person name="Koizumi Y."/>
            <person name="Shiwa Y."/>
            <person name="Yoshikawa H."/>
            <person name="Matsutani M."/>
            <person name="Matsushita K."/>
        </authorList>
    </citation>
    <scope>NUCLEOTIDE SEQUENCE</scope>
    <source>
        <strain evidence="1">DSM 12717</strain>
    </source>
</reference>
<gene>
    <name evidence="1" type="ORF">AA12717_2916</name>
</gene>
<proteinExistence type="predicted"/>
<dbReference type="Proteomes" id="UP001060895">
    <property type="component" value="Unassembled WGS sequence"/>
</dbReference>